<evidence type="ECO:0000313" key="1">
    <source>
        <dbReference type="EMBL" id="MBP2188662.1"/>
    </source>
</evidence>
<evidence type="ECO:0008006" key="3">
    <source>
        <dbReference type="Google" id="ProtNLM"/>
    </source>
</evidence>
<dbReference type="RefSeq" id="WP_209886221.1">
    <property type="nucleotide sequence ID" value="NZ_JAGGMR010000001.1"/>
</dbReference>
<keyword evidence="2" id="KW-1185">Reference proteome</keyword>
<organism evidence="1 2">
    <name type="scientific">Nocardia goodfellowii</name>
    <dbReference type="NCBI Taxonomy" id="882446"/>
    <lineage>
        <taxon>Bacteria</taxon>
        <taxon>Bacillati</taxon>
        <taxon>Actinomycetota</taxon>
        <taxon>Actinomycetes</taxon>
        <taxon>Mycobacteriales</taxon>
        <taxon>Nocardiaceae</taxon>
        <taxon>Nocardia</taxon>
    </lineage>
</organism>
<dbReference type="EMBL" id="JAGGMR010000001">
    <property type="protein sequence ID" value="MBP2188662.1"/>
    <property type="molecule type" value="Genomic_DNA"/>
</dbReference>
<proteinExistence type="predicted"/>
<reference evidence="1 2" key="1">
    <citation type="submission" date="2021-03" db="EMBL/GenBank/DDBJ databases">
        <title>Sequencing the genomes of 1000 actinobacteria strains.</title>
        <authorList>
            <person name="Klenk H.-P."/>
        </authorList>
    </citation>
    <scope>NUCLEOTIDE SEQUENCE [LARGE SCALE GENOMIC DNA]</scope>
    <source>
        <strain evidence="1 2">DSM 45516</strain>
    </source>
</reference>
<sequence length="146" mass="16374">MESFSCWPPPALPPGWHRFTLFHCPIGVWDIQFEDSRYDVIKGDPPSGCTVTELGRYFALECERPGATFLDAVATTCAQIRDKYGLSMYDLGIEDVDEWSSDGLNGWGAKVLGQLALMSVERVELLGYHTEDLVRFVRTVARPIEA</sequence>
<protein>
    <recommendedName>
        <fullName evidence="3">Amidase</fullName>
    </recommendedName>
</protein>
<gene>
    <name evidence="1" type="ORF">BJ987_001563</name>
</gene>
<comment type="caution">
    <text evidence="1">The sequence shown here is derived from an EMBL/GenBank/DDBJ whole genome shotgun (WGS) entry which is preliminary data.</text>
</comment>
<accession>A0ABS4QAD8</accession>
<dbReference type="Proteomes" id="UP001519325">
    <property type="component" value="Unassembled WGS sequence"/>
</dbReference>
<name>A0ABS4QAD8_9NOCA</name>
<evidence type="ECO:0000313" key="2">
    <source>
        <dbReference type="Proteomes" id="UP001519325"/>
    </source>
</evidence>